<feature type="signal peptide" evidence="1">
    <location>
        <begin position="1"/>
        <end position="19"/>
    </location>
</feature>
<accession>A0ABR7CLN0</accession>
<evidence type="ECO:0000313" key="3">
    <source>
        <dbReference type="Proteomes" id="UP000636891"/>
    </source>
</evidence>
<reference evidence="2 3" key="1">
    <citation type="submission" date="2020-08" db="EMBL/GenBank/DDBJ databases">
        <title>Genome public.</title>
        <authorList>
            <person name="Liu C."/>
            <person name="Sun Q."/>
        </authorList>
    </citation>
    <scope>NUCLEOTIDE SEQUENCE [LARGE SCALE GENOMIC DNA]</scope>
    <source>
        <strain evidence="2 3">New-7</strain>
    </source>
</reference>
<keyword evidence="3" id="KW-1185">Reference proteome</keyword>
<dbReference type="EMBL" id="JACOOK010000003">
    <property type="protein sequence ID" value="MBC5616563.1"/>
    <property type="molecule type" value="Genomic_DNA"/>
</dbReference>
<evidence type="ECO:0000256" key="1">
    <source>
        <dbReference type="SAM" id="SignalP"/>
    </source>
</evidence>
<dbReference type="Proteomes" id="UP000636891">
    <property type="component" value="Unassembled WGS sequence"/>
</dbReference>
<evidence type="ECO:0000313" key="2">
    <source>
        <dbReference type="EMBL" id="MBC5616563.1"/>
    </source>
</evidence>
<dbReference type="InterPro" id="IPR025347">
    <property type="entry name" value="DUF4251"/>
</dbReference>
<dbReference type="RefSeq" id="WP_118657148.1">
    <property type="nucleotide sequence ID" value="NZ_JACOOK010000003.1"/>
</dbReference>
<dbReference type="Pfam" id="PF14059">
    <property type="entry name" value="DUF4251"/>
    <property type="match status" value="1"/>
</dbReference>
<protein>
    <submittedName>
        <fullName evidence="2">DUF4251 domain-containing protein</fullName>
    </submittedName>
</protein>
<sequence length="183" mass="19628">MKKIVLIVLLTLLGGGLSAQTNSRKAARQVEKARRAAMDSVLHLGAVQALESGAFVVEADRLIFKRGRTASVSSNTNFVSRDGDEAFVQIAFNTVLAGPNGVGGITVRGNVSDVTVRTDKKGYLYYGMNVQGIGISARVDIMLIPGTDRASVTVDPNYSSNRITMEGRVLPAVDSRVFKGRFH</sequence>
<proteinExistence type="predicted"/>
<dbReference type="Gene3D" id="2.40.128.410">
    <property type="match status" value="1"/>
</dbReference>
<name>A0ABR7CLN0_9BACT</name>
<comment type="caution">
    <text evidence="2">The sequence shown here is derived from an EMBL/GenBank/DDBJ whole genome shotgun (WGS) entry which is preliminary data.</text>
</comment>
<keyword evidence="1" id="KW-0732">Signal</keyword>
<organism evidence="2 3">
    <name type="scientific">Alistipes hominis</name>
    <dbReference type="NCBI Taxonomy" id="2763015"/>
    <lineage>
        <taxon>Bacteria</taxon>
        <taxon>Pseudomonadati</taxon>
        <taxon>Bacteroidota</taxon>
        <taxon>Bacteroidia</taxon>
        <taxon>Bacteroidales</taxon>
        <taxon>Rikenellaceae</taxon>
        <taxon>Alistipes</taxon>
    </lineage>
</organism>
<feature type="chain" id="PRO_5047054649" evidence="1">
    <location>
        <begin position="20"/>
        <end position="183"/>
    </location>
</feature>
<gene>
    <name evidence="2" type="ORF">H8S08_05960</name>
</gene>